<dbReference type="InterPro" id="IPR002213">
    <property type="entry name" value="UDP_glucos_trans"/>
</dbReference>
<keyword evidence="2 4" id="KW-0328">Glycosyltransferase</keyword>
<dbReference type="Pfam" id="PF00201">
    <property type="entry name" value="UDPGT"/>
    <property type="match status" value="1"/>
</dbReference>
<accession>A0AAN7R6L6</accession>
<evidence type="ECO:0000256" key="3">
    <source>
        <dbReference type="ARBA" id="ARBA00022679"/>
    </source>
</evidence>
<dbReference type="GO" id="GO:0080044">
    <property type="term" value="F:quercetin 7-O-glucosyltransferase activity"/>
    <property type="evidence" value="ECO:0007669"/>
    <property type="project" value="TreeGrafter"/>
</dbReference>
<dbReference type="CDD" id="cd03784">
    <property type="entry name" value="GT1_Gtf-like"/>
    <property type="match status" value="1"/>
</dbReference>
<gene>
    <name evidence="6" type="ORF">SAY86_032040</name>
</gene>
<comment type="caution">
    <text evidence="6">The sequence shown here is derived from an EMBL/GenBank/DDBJ whole genome shotgun (WGS) entry which is preliminary data.</text>
</comment>
<dbReference type="SUPFAM" id="SSF53756">
    <property type="entry name" value="UDP-Glycosyltransferase/glycogen phosphorylase"/>
    <property type="match status" value="1"/>
</dbReference>
<dbReference type="Gene3D" id="3.40.50.2000">
    <property type="entry name" value="Glycogen Phosphorylase B"/>
    <property type="match status" value="2"/>
</dbReference>
<dbReference type="EC" id="2.4.1.-" evidence="5"/>
<organism evidence="6 7">
    <name type="scientific">Trapa natans</name>
    <name type="common">Water chestnut</name>
    <dbReference type="NCBI Taxonomy" id="22666"/>
    <lineage>
        <taxon>Eukaryota</taxon>
        <taxon>Viridiplantae</taxon>
        <taxon>Streptophyta</taxon>
        <taxon>Embryophyta</taxon>
        <taxon>Tracheophyta</taxon>
        <taxon>Spermatophyta</taxon>
        <taxon>Magnoliopsida</taxon>
        <taxon>eudicotyledons</taxon>
        <taxon>Gunneridae</taxon>
        <taxon>Pentapetalae</taxon>
        <taxon>rosids</taxon>
        <taxon>malvids</taxon>
        <taxon>Myrtales</taxon>
        <taxon>Lythraceae</taxon>
        <taxon>Trapa</taxon>
    </lineage>
</organism>
<dbReference type="InterPro" id="IPR035595">
    <property type="entry name" value="UDP_glycos_trans_CS"/>
</dbReference>
<name>A0AAN7R6L6_TRANT</name>
<proteinExistence type="inferred from homology"/>
<dbReference type="PROSITE" id="PS00375">
    <property type="entry name" value="UDPGT"/>
    <property type="match status" value="1"/>
</dbReference>
<dbReference type="GO" id="GO:0080043">
    <property type="term" value="F:quercetin 3-O-glucosyltransferase activity"/>
    <property type="evidence" value="ECO:0007669"/>
    <property type="project" value="TreeGrafter"/>
</dbReference>
<reference evidence="6 7" key="1">
    <citation type="journal article" date="2023" name="Hortic Res">
        <title>Pangenome of water caltrop reveals structural variations and asymmetric subgenome divergence after allopolyploidization.</title>
        <authorList>
            <person name="Zhang X."/>
            <person name="Chen Y."/>
            <person name="Wang L."/>
            <person name="Yuan Y."/>
            <person name="Fang M."/>
            <person name="Shi L."/>
            <person name="Lu R."/>
            <person name="Comes H.P."/>
            <person name="Ma Y."/>
            <person name="Chen Y."/>
            <person name="Huang G."/>
            <person name="Zhou Y."/>
            <person name="Zheng Z."/>
            <person name="Qiu Y."/>
        </authorList>
    </citation>
    <scope>NUCLEOTIDE SEQUENCE [LARGE SCALE GENOMIC DNA]</scope>
    <source>
        <strain evidence="6">F231</strain>
    </source>
</reference>
<comment type="similarity">
    <text evidence="1 4">Belongs to the UDP-glycosyltransferase family.</text>
</comment>
<keyword evidence="3 4" id="KW-0808">Transferase</keyword>
<keyword evidence="7" id="KW-1185">Reference proteome</keyword>
<evidence type="ECO:0000313" key="7">
    <source>
        <dbReference type="Proteomes" id="UP001346149"/>
    </source>
</evidence>
<dbReference type="AlphaFoldDB" id="A0AAN7R6L6"/>
<evidence type="ECO:0000256" key="1">
    <source>
        <dbReference type="ARBA" id="ARBA00009995"/>
    </source>
</evidence>
<dbReference type="PANTHER" id="PTHR11926">
    <property type="entry name" value="GLUCOSYL/GLUCURONOSYL TRANSFERASES"/>
    <property type="match status" value="1"/>
</dbReference>
<dbReference type="Proteomes" id="UP001346149">
    <property type="component" value="Unassembled WGS sequence"/>
</dbReference>
<protein>
    <recommendedName>
        <fullName evidence="5">Glycosyltransferase</fullName>
        <ecNumber evidence="5">2.4.1.-</ecNumber>
    </recommendedName>
</protein>
<dbReference type="PANTHER" id="PTHR11926:SF774">
    <property type="entry name" value="UDP-GLYCOSYLTRANSFERASE 85A1-RELATED"/>
    <property type="match status" value="1"/>
</dbReference>
<evidence type="ECO:0000256" key="5">
    <source>
        <dbReference type="RuleBase" id="RU362057"/>
    </source>
</evidence>
<evidence type="ECO:0000256" key="4">
    <source>
        <dbReference type="RuleBase" id="RU003718"/>
    </source>
</evidence>
<evidence type="ECO:0000256" key="2">
    <source>
        <dbReference type="ARBA" id="ARBA00022676"/>
    </source>
</evidence>
<sequence length="476" mass="52069">MATVLLQEASVERHIAMFTFPFASHPSTLLALTRRLAAAAVGSGPSSTVFSFFSTERSNSALFRADSSLASLNIRPFNVHDGLPEGYVPRSDPKRMWLQAEPMHLFIRAAPANLRRAAAEAEDAVGCRISCVVSDAFLWVAGSLAEERGVPWVAVRTGGPRSLVVHFQIQMIPSTIRHLATIGSEDPEVLDFIPGFSSTECRDLPDGNGSILHSMAQNLHRATAIVVNSFEEADPVITQQLHSKFQNYLSVGPFGLLPQATSSPNKYFSHDPNGCIPWLECHEPNSVVYISFGTIVKPKTSELMALMESLAETGHPFLWSFYGDLAEELSIISGGNLAVMEKALVRGKMVRWAPQLSVLRHPSVGVFVTHCGWNSLLESIAGGVPMIGRPFFADQPLNQTTMEDEWKIGLGVEGGVFTKQGTVRALEMVLSREEGKKMRLRVGALNDALVKSMEPDGSSSQNFNKLMMEIFNSKKL</sequence>
<dbReference type="EMBL" id="JAXQNO010000009">
    <property type="protein sequence ID" value="KAK4791627.1"/>
    <property type="molecule type" value="Genomic_DNA"/>
</dbReference>
<evidence type="ECO:0000313" key="6">
    <source>
        <dbReference type="EMBL" id="KAK4791627.1"/>
    </source>
</evidence>